<proteinExistence type="predicted"/>
<reference evidence="1 2" key="1">
    <citation type="submission" date="2021-03" db="EMBL/GenBank/DDBJ databases">
        <title>Thiomicrorhabdus sp.nov.,novel sulfur-oxidizing bacteria isolated from coastal sediment.</title>
        <authorList>
            <person name="Liu X."/>
        </authorList>
    </citation>
    <scope>NUCLEOTIDE SEQUENCE [LARGE SCALE GENOMIC DNA]</scope>
    <source>
        <strain evidence="1 2">6S2-11</strain>
    </source>
</reference>
<evidence type="ECO:0000313" key="2">
    <source>
        <dbReference type="Proteomes" id="UP000664835"/>
    </source>
</evidence>
<dbReference type="Proteomes" id="UP000664835">
    <property type="component" value="Unassembled WGS sequence"/>
</dbReference>
<dbReference type="EMBL" id="JAGETV010000004">
    <property type="protein sequence ID" value="MBO1926630.1"/>
    <property type="molecule type" value="Genomic_DNA"/>
</dbReference>
<gene>
    <name evidence="1" type="ORF">J3998_03490</name>
</gene>
<dbReference type="RefSeq" id="WP_208148046.1">
    <property type="nucleotide sequence ID" value="NZ_JAGETV010000004.1"/>
</dbReference>
<protein>
    <recommendedName>
        <fullName evidence="3">DUF4426 domain-containing protein</fullName>
    </recommendedName>
</protein>
<evidence type="ECO:0000313" key="1">
    <source>
        <dbReference type="EMBL" id="MBO1926630.1"/>
    </source>
</evidence>
<organism evidence="1 2">
    <name type="scientific">Thiomicrorhabdus marina</name>
    <dbReference type="NCBI Taxonomy" id="2818442"/>
    <lineage>
        <taxon>Bacteria</taxon>
        <taxon>Pseudomonadati</taxon>
        <taxon>Pseudomonadota</taxon>
        <taxon>Gammaproteobacteria</taxon>
        <taxon>Thiotrichales</taxon>
        <taxon>Piscirickettsiaceae</taxon>
        <taxon>Thiomicrorhabdus</taxon>
    </lineage>
</organism>
<evidence type="ECO:0008006" key="3">
    <source>
        <dbReference type="Google" id="ProtNLM"/>
    </source>
</evidence>
<sequence>MEMAVSVASLIVALCALGFTAWQTNTQRKHNRISVKPHLFSLSTSDRNKNIARLQILLINNGLGPAFINEFKVFYKGIESEPHTAVKSALGNLAKNSSLTILGDDYAMPEKDKEVLLSVTFPAKSEDEVTIVANRLDELDLLINYSSAYEKMEPYDSRKK</sequence>
<comment type="caution">
    <text evidence="1">The sequence shown here is derived from an EMBL/GenBank/DDBJ whole genome shotgun (WGS) entry which is preliminary data.</text>
</comment>
<accession>A0ABS3Q2S5</accession>
<name>A0ABS3Q2S5_9GAMM</name>
<keyword evidence="2" id="KW-1185">Reference proteome</keyword>